<dbReference type="Proteomes" id="UP000827092">
    <property type="component" value="Unassembled WGS sequence"/>
</dbReference>
<dbReference type="EMBL" id="JAFNEN010000019">
    <property type="protein sequence ID" value="KAG8200157.1"/>
    <property type="molecule type" value="Genomic_DNA"/>
</dbReference>
<evidence type="ECO:0000313" key="1">
    <source>
        <dbReference type="EMBL" id="KAG8200157.1"/>
    </source>
</evidence>
<sequence>MLGGVETSELAVQHGLLFVTVVCNRLSWSALVGQVSKTDGGELVTMGDTWAMPLSRKISVARQPWAEDAACT</sequence>
<organism evidence="1 2">
    <name type="scientific">Oedothorax gibbosus</name>
    <dbReference type="NCBI Taxonomy" id="931172"/>
    <lineage>
        <taxon>Eukaryota</taxon>
        <taxon>Metazoa</taxon>
        <taxon>Ecdysozoa</taxon>
        <taxon>Arthropoda</taxon>
        <taxon>Chelicerata</taxon>
        <taxon>Arachnida</taxon>
        <taxon>Araneae</taxon>
        <taxon>Araneomorphae</taxon>
        <taxon>Entelegynae</taxon>
        <taxon>Araneoidea</taxon>
        <taxon>Linyphiidae</taxon>
        <taxon>Erigoninae</taxon>
        <taxon>Oedothorax</taxon>
    </lineage>
</organism>
<keyword evidence="2" id="KW-1185">Reference proteome</keyword>
<dbReference type="AlphaFoldDB" id="A0AAV6VTA4"/>
<reference evidence="1 2" key="1">
    <citation type="journal article" date="2022" name="Nat. Ecol. Evol.">
        <title>A masculinizing supergene underlies an exaggerated male reproductive morph in a spider.</title>
        <authorList>
            <person name="Hendrickx F."/>
            <person name="De Corte Z."/>
            <person name="Sonet G."/>
            <person name="Van Belleghem S.M."/>
            <person name="Kostlbacher S."/>
            <person name="Vangestel C."/>
        </authorList>
    </citation>
    <scope>NUCLEOTIDE SEQUENCE [LARGE SCALE GENOMIC DNA]</scope>
    <source>
        <strain evidence="1">W744_W776</strain>
    </source>
</reference>
<proteinExistence type="predicted"/>
<protein>
    <submittedName>
        <fullName evidence="1">Uncharacterized protein</fullName>
    </submittedName>
</protein>
<evidence type="ECO:0000313" key="2">
    <source>
        <dbReference type="Proteomes" id="UP000827092"/>
    </source>
</evidence>
<comment type="caution">
    <text evidence="1">The sequence shown here is derived from an EMBL/GenBank/DDBJ whole genome shotgun (WGS) entry which is preliminary data.</text>
</comment>
<name>A0AAV6VTA4_9ARAC</name>
<accession>A0AAV6VTA4</accession>
<gene>
    <name evidence="1" type="ORF">JTE90_018939</name>
</gene>